<evidence type="ECO:0000256" key="10">
    <source>
        <dbReference type="ARBA" id="ARBA00023186"/>
    </source>
</evidence>
<dbReference type="GO" id="GO:2000010">
    <property type="term" value="P:positive regulation of protein localization to cell surface"/>
    <property type="evidence" value="ECO:0007669"/>
    <property type="project" value="TreeGrafter"/>
</dbReference>
<evidence type="ECO:0000256" key="8">
    <source>
        <dbReference type="ARBA" id="ARBA00023136"/>
    </source>
</evidence>
<feature type="transmembrane region" description="Helical" evidence="14">
    <location>
        <begin position="92"/>
        <end position="109"/>
    </location>
</feature>
<evidence type="ECO:0000256" key="4">
    <source>
        <dbReference type="ARBA" id="ARBA00006679"/>
    </source>
</evidence>
<dbReference type="OMA" id="HFVNYAR"/>
<accession>A0A8B7Z6U1</accession>
<keyword evidence="8 14" id="KW-0472">Membrane</keyword>
<evidence type="ECO:0000256" key="3">
    <source>
        <dbReference type="ARBA" id="ARBA00004585"/>
    </source>
</evidence>
<dbReference type="GO" id="GO:0031410">
    <property type="term" value="C:cytoplasmic vesicle"/>
    <property type="evidence" value="ECO:0007669"/>
    <property type="project" value="UniProtKB-SubCell"/>
</dbReference>
<comment type="subcellular location">
    <subcellularLocation>
        <location evidence="2">Cytoplasmic vesicle</location>
    </subcellularLocation>
    <subcellularLocation>
        <location evidence="1">Endoplasmic reticulum membrane</location>
        <topology evidence="1">Multi-pass membrane protein</topology>
    </subcellularLocation>
    <subcellularLocation>
        <location evidence="3">Peroxisome membrane</location>
        <topology evidence="3">Multi-pass membrane protein</topology>
    </subcellularLocation>
</comment>
<keyword evidence="11" id="KW-0968">Cytoplasmic vesicle</keyword>
<keyword evidence="6" id="KW-0256">Endoplasmic reticulum</keyword>
<feature type="region of interest" description="Disordered" evidence="13">
    <location>
        <begin position="140"/>
        <end position="170"/>
    </location>
</feature>
<evidence type="ECO:0000256" key="7">
    <source>
        <dbReference type="ARBA" id="ARBA00022989"/>
    </source>
</evidence>
<organism evidence="15 16">
    <name type="scientific">Acanthaster planci</name>
    <name type="common">Crown-of-thorns starfish</name>
    <dbReference type="NCBI Taxonomy" id="133434"/>
    <lineage>
        <taxon>Eukaryota</taxon>
        <taxon>Metazoa</taxon>
        <taxon>Echinodermata</taxon>
        <taxon>Eleutherozoa</taxon>
        <taxon>Asterozoa</taxon>
        <taxon>Asteroidea</taxon>
        <taxon>Valvatacea</taxon>
        <taxon>Valvatida</taxon>
        <taxon>Acanthasteridae</taxon>
        <taxon>Acanthaster</taxon>
    </lineage>
</organism>
<dbReference type="GO" id="GO:0005778">
    <property type="term" value="C:peroxisomal membrane"/>
    <property type="evidence" value="ECO:0007669"/>
    <property type="project" value="UniProtKB-SubCell"/>
</dbReference>
<evidence type="ECO:0000256" key="9">
    <source>
        <dbReference type="ARBA" id="ARBA00023140"/>
    </source>
</evidence>
<dbReference type="PANTHER" id="PTHR13163">
    <property type="entry name" value="SPINAL CORD EXPRESSION PROTEIN 4"/>
    <property type="match status" value="1"/>
</dbReference>
<feature type="transmembrane region" description="Helical" evidence="14">
    <location>
        <begin position="66"/>
        <end position="85"/>
    </location>
</feature>
<evidence type="ECO:0000256" key="13">
    <source>
        <dbReference type="SAM" id="MobiDB-lite"/>
    </source>
</evidence>
<dbReference type="GO" id="GO:0005789">
    <property type="term" value="C:endoplasmic reticulum membrane"/>
    <property type="evidence" value="ECO:0007669"/>
    <property type="project" value="UniProtKB-SubCell"/>
</dbReference>
<sequence>MARHTMTFIATVLGLFFIYSGFSKLNPMVNADLHLNMKKHFVNYARVAPLRTYFDKRLKASDYRQFVGGMEIAGGAGMVVLSGRFSVPASQLIVLLSAAFMIHTHIILGDPMARAATMIATSLMVVVQMLFTLFSGKSKMVQDERKRSSEAKKDKETKKQTAKKTKTKAN</sequence>
<dbReference type="AlphaFoldDB" id="A0A8B7Z6U1"/>
<name>A0A8B7Z6U1_ACAPL</name>
<dbReference type="Proteomes" id="UP000694845">
    <property type="component" value="Unplaced"/>
</dbReference>
<evidence type="ECO:0000256" key="2">
    <source>
        <dbReference type="ARBA" id="ARBA00004541"/>
    </source>
</evidence>
<protein>
    <recommendedName>
        <fullName evidence="12">Novel acetylcholine receptor chaperone</fullName>
    </recommendedName>
</protein>
<keyword evidence="9" id="KW-0576">Peroxisome</keyword>
<keyword evidence="5 14" id="KW-0812">Transmembrane</keyword>
<evidence type="ECO:0000313" key="15">
    <source>
        <dbReference type="Proteomes" id="UP000694845"/>
    </source>
</evidence>
<evidence type="ECO:0000313" key="16">
    <source>
        <dbReference type="RefSeq" id="XP_022100677.1"/>
    </source>
</evidence>
<dbReference type="PANTHER" id="PTHR13163:SF0">
    <property type="entry name" value="NOVEL ACETYLCHOLINE RECEPTOR CHAPERONE"/>
    <property type="match status" value="1"/>
</dbReference>
<feature type="compositionally biased region" description="Basic residues" evidence="13">
    <location>
        <begin position="160"/>
        <end position="170"/>
    </location>
</feature>
<feature type="compositionally biased region" description="Basic and acidic residues" evidence="13">
    <location>
        <begin position="140"/>
        <end position="159"/>
    </location>
</feature>
<reference evidence="16" key="1">
    <citation type="submission" date="2025-08" db="UniProtKB">
        <authorList>
            <consortium name="RefSeq"/>
        </authorList>
    </citation>
    <scope>IDENTIFICATION</scope>
</reference>
<dbReference type="OrthoDB" id="432685at2759"/>
<dbReference type="InterPro" id="IPR040399">
    <property type="entry name" value="TMEM35A/B"/>
</dbReference>
<evidence type="ECO:0000256" key="5">
    <source>
        <dbReference type="ARBA" id="ARBA00022692"/>
    </source>
</evidence>
<keyword evidence="15" id="KW-1185">Reference proteome</keyword>
<evidence type="ECO:0000256" key="12">
    <source>
        <dbReference type="ARBA" id="ARBA00024424"/>
    </source>
</evidence>
<evidence type="ECO:0000256" key="1">
    <source>
        <dbReference type="ARBA" id="ARBA00004477"/>
    </source>
</evidence>
<gene>
    <name evidence="16" type="primary">LOC110984622</name>
</gene>
<dbReference type="GeneID" id="110984622"/>
<proteinExistence type="inferred from homology"/>
<evidence type="ECO:0000256" key="14">
    <source>
        <dbReference type="SAM" id="Phobius"/>
    </source>
</evidence>
<comment type="similarity">
    <text evidence="4">Belongs to the DoxX family.</text>
</comment>
<dbReference type="RefSeq" id="XP_022100677.1">
    <property type="nucleotide sequence ID" value="XM_022244985.1"/>
</dbReference>
<feature type="transmembrane region" description="Helical" evidence="14">
    <location>
        <begin position="115"/>
        <end position="136"/>
    </location>
</feature>
<evidence type="ECO:0000256" key="11">
    <source>
        <dbReference type="ARBA" id="ARBA00023329"/>
    </source>
</evidence>
<dbReference type="KEGG" id="aplc:110984622"/>
<keyword evidence="10" id="KW-0143">Chaperone</keyword>
<dbReference type="GO" id="GO:0051131">
    <property type="term" value="P:chaperone-mediated protein complex assembly"/>
    <property type="evidence" value="ECO:0007669"/>
    <property type="project" value="TreeGrafter"/>
</dbReference>
<evidence type="ECO:0000256" key="6">
    <source>
        <dbReference type="ARBA" id="ARBA00022824"/>
    </source>
</evidence>
<keyword evidence="7 14" id="KW-1133">Transmembrane helix</keyword>